<name>A0ABX0KAL5_9PROT</name>
<dbReference type="InterPro" id="IPR036013">
    <property type="entry name" value="Band_7/SPFH_dom_sf"/>
</dbReference>
<evidence type="ECO:0000313" key="9">
    <source>
        <dbReference type="Proteomes" id="UP000615326"/>
    </source>
</evidence>
<comment type="subcellular location">
    <subcellularLocation>
        <location evidence="1">Membrane</location>
        <topology evidence="1">Single-pass membrane protein</topology>
    </subcellularLocation>
</comment>
<accession>A0ABX0KAL5</accession>
<evidence type="ECO:0000256" key="6">
    <source>
        <dbReference type="SAM" id="MobiDB-lite"/>
    </source>
</evidence>
<feature type="domain" description="Band 7" evidence="7">
    <location>
        <begin position="111"/>
        <end position="285"/>
    </location>
</feature>
<feature type="region of interest" description="Disordered" evidence="6">
    <location>
        <begin position="1"/>
        <end position="70"/>
    </location>
</feature>
<comment type="caution">
    <text evidence="8">The sequence shown here is derived from an EMBL/GenBank/DDBJ whole genome shotgun (WGS) entry which is preliminary data.</text>
</comment>
<evidence type="ECO:0000256" key="2">
    <source>
        <dbReference type="ARBA" id="ARBA00007862"/>
    </source>
</evidence>
<dbReference type="EMBL" id="WOSW01000016">
    <property type="protein sequence ID" value="NHO32813.1"/>
    <property type="molecule type" value="Genomic_DNA"/>
</dbReference>
<dbReference type="SMART" id="SM00244">
    <property type="entry name" value="PHB"/>
    <property type="match status" value="1"/>
</dbReference>
<evidence type="ECO:0000256" key="3">
    <source>
        <dbReference type="ARBA" id="ARBA00022692"/>
    </source>
</evidence>
<dbReference type="Pfam" id="PF01145">
    <property type="entry name" value="Band_7"/>
    <property type="match status" value="1"/>
</dbReference>
<dbReference type="Gene3D" id="3.30.479.30">
    <property type="entry name" value="Band 7 domain"/>
    <property type="match status" value="1"/>
</dbReference>
<organism evidence="8 9">
    <name type="scientific">Acetobacter fallax</name>
    <dbReference type="NCBI Taxonomy" id="1737473"/>
    <lineage>
        <taxon>Bacteria</taxon>
        <taxon>Pseudomonadati</taxon>
        <taxon>Pseudomonadota</taxon>
        <taxon>Alphaproteobacteria</taxon>
        <taxon>Acetobacterales</taxon>
        <taxon>Acetobacteraceae</taxon>
        <taxon>Acetobacter</taxon>
    </lineage>
</organism>
<proteinExistence type="inferred from homology"/>
<keyword evidence="5" id="KW-0472">Membrane</keyword>
<evidence type="ECO:0000256" key="1">
    <source>
        <dbReference type="ARBA" id="ARBA00004167"/>
    </source>
</evidence>
<keyword evidence="9" id="KW-1185">Reference proteome</keyword>
<evidence type="ECO:0000256" key="5">
    <source>
        <dbReference type="ARBA" id="ARBA00023136"/>
    </source>
</evidence>
<dbReference type="InterPro" id="IPR010200">
    <property type="entry name" value="HflC"/>
</dbReference>
<keyword evidence="8" id="KW-0645">Protease</keyword>
<feature type="region of interest" description="Disordered" evidence="6">
    <location>
        <begin position="386"/>
        <end position="413"/>
    </location>
</feature>
<dbReference type="GO" id="GO:0006508">
    <property type="term" value="P:proteolysis"/>
    <property type="evidence" value="ECO:0007669"/>
    <property type="project" value="UniProtKB-KW"/>
</dbReference>
<gene>
    <name evidence="8" type="ORF">GOB84_09620</name>
</gene>
<sequence>MARKRTGFPARILSRGSENRPERRGHNSRGQPYPTQRSGSARHAIQPSSSCRQRGLKMNGPVNGMLPETGNRQSALALPEGISPSKRKGLPGLVSRFAIAGLVFCAALSTATSFTVETGKAVVVTRFGAPVRVRTEPGLLWKLPAPLEVGQVVDLQTRTTSGGLQDVGTRDGLRVLVQAYLAWSVSGDPEHIRHFLRATGNDPDEAARQLRSLLGSTLQIVASDFPLRNLVNTDAREVRIPEFEKKLLAALQPQVEAIYGIHIDQVGMERLSLPAETLSATVARMRAERETVAAARTAEGLRQAAAIKSDAQRDARIIVAQAKADAAITEAKAREDAARIYADSYTKNPDLYTTLRTLDTLNSIVGRSTRLVMRTDAPPFNALTGLREAGQGTPATLPPHRTDDHQTKARTAR</sequence>
<keyword evidence="8" id="KW-0378">Hydrolase</keyword>
<protein>
    <submittedName>
        <fullName evidence="8">Protease modulator HflC</fullName>
    </submittedName>
</protein>
<dbReference type="SUPFAM" id="SSF117892">
    <property type="entry name" value="Band 7/SPFH domain"/>
    <property type="match status" value="1"/>
</dbReference>
<reference evidence="8 9" key="1">
    <citation type="journal article" date="2020" name="Int. J. Syst. Evol. Microbiol.">
        <title>Novel acetic acid bacteria from cider fermentations: Acetobacter conturbans sp. nov. and Acetobacter fallax sp. nov.</title>
        <authorList>
            <person name="Sombolestani A.S."/>
            <person name="Cleenwerck I."/>
            <person name="Cnockaert M."/>
            <person name="Borremans W."/>
            <person name="Wieme A.D."/>
            <person name="De Vuyst L."/>
            <person name="Vandamme P."/>
        </authorList>
    </citation>
    <scope>NUCLEOTIDE SEQUENCE [LARGE SCALE GENOMIC DNA]</scope>
    <source>
        <strain evidence="8 9">LMG 1637</strain>
    </source>
</reference>
<dbReference type="CDD" id="cd03405">
    <property type="entry name" value="SPFH_HflC"/>
    <property type="match status" value="1"/>
</dbReference>
<dbReference type="GO" id="GO:0008233">
    <property type="term" value="F:peptidase activity"/>
    <property type="evidence" value="ECO:0007669"/>
    <property type="project" value="UniProtKB-KW"/>
</dbReference>
<comment type="similarity">
    <text evidence="2">Belongs to the band 7/mec-2 family. HflC subfamily.</text>
</comment>
<dbReference type="Proteomes" id="UP000615326">
    <property type="component" value="Unassembled WGS sequence"/>
</dbReference>
<dbReference type="PANTHER" id="PTHR42911:SF1">
    <property type="entry name" value="MODULATOR OF FTSH PROTEASE HFLC"/>
    <property type="match status" value="1"/>
</dbReference>
<keyword evidence="4" id="KW-1133">Transmembrane helix</keyword>
<feature type="compositionally biased region" description="Polar residues" evidence="6">
    <location>
        <begin position="28"/>
        <end position="39"/>
    </location>
</feature>
<evidence type="ECO:0000256" key="4">
    <source>
        <dbReference type="ARBA" id="ARBA00022989"/>
    </source>
</evidence>
<dbReference type="InterPro" id="IPR001107">
    <property type="entry name" value="Band_7"/>
</dbReference>
<evidence type="ECO:0000313" key="8">
    <source>
        <dbReference type="EMBL" id="NHO32813.1"/>
    </source>
</evidence>
<evidence type="ECO:0000259" key="7">
    <source>
        <dbReference type="SMART" id="SM00244"/>
    </source>
</evidence>
<dbReference type="PANTHER" id="PTHR42911">
    <property type="entry name" value="MODULATOR OF FTSH PROTEASE HFLC"/>
    <property type="match status" value="1"/>
</dbReference>
<keyword evidence="3" id="KW-0812">Transmembrane</keyword>